<evidence type="ECO:0000313" key="4">
    <source>
        <dbReference type="Proteomes" id="UP001165090"/>
    </source>
</evidence>
<comment type="caution">
    <text evidence="3">The sequence shown here is derived from an EMBL/GenBank/DDBJ whole genome shotgun (WGS) entry which is preliminary data.</text>
</comment>
<gene>
    <name evidence="3" type="ORF">VaNZ11_013931</name>
</gene>
<evidence type="ECO:0000256" key="1">
    <source>
        <dbReference type="SAM" id="Coils"/>
    </source>
</evidence>
<evidence type="ECO:0000313" key="3">
    <source>
        <dbReference type="EMBL" id="GLI69345.1"/>
    </source>
</evidence>
<accession>A0ABQ5SHB9</accession>
<keyword evidence="1" id="KW-0175">Coiled coil</keyword>
<evidence type="ECO:0000256" key="2">
    <source>
        <dbReference type="SAM" id="MobiDB-lite"/>
    </source>
</evidence>
<feature type="non-terminal residue" evidence="3">
    <location>
        <position position="461"/>
    </location>
</feature>
<feature type="compositionally biased region" description="Polar residues" evidence="2">
    <location>
        <begin position="245"/>
        <end position="258"/>
    </location>
</feature>
<reference evidence="3 4" key="1">
    <citation type="journal article" date="2023" name="IScience">
        <title>Expanded male sex-determining region conserved during the evolution of homothallism in the green alga Volvox.</title>
        <authorList>
            <person name="Yamamoto K."/>
            <person name="Matsuzaki R."/>
            <person name="Mahakham W."/>
            <person name="Heman W."/>
            <person name="Sekimoto H."/>
            <person name="Kawachi M."/>
            <person name="Minakuchi Y."/>
            <person name="Toyoda A."/>
            <person name="Nozaki H."/>
        </authorList>
    </citation>
    <scope>NUCLEOTIDE SEQUENCE [LARGE SCALE GENOMIC DNA]</scope>
    <source>
        <strain evidence="3 4">NIES-4468</strain>
    </source>
</reference>
<feature type="coiled-coil region" evidence="1">
    <location>
        <begin position="121"/>
        <end position="171"/>
    </location>
</feature>
<feature type="region of interest" description="Disordered" evidence="2">
    <location>
        <begin position="421"/>
        <end position="442"/>
    </location>
</feature>
<organism evidence="3 4">
    <name type="scientific">Volvox africanus</name>
    <dbReference type="NCBI Taxonomy" id="51714"/>
    <lineage>
        <taxon>Eukaryota</taxon>
        <taxon>Viridiplantae</taxon>
        <taxon>Chlorophyta</taxon>
        <taxon>core chlorophytes</taxon>
        <taxon>Chlorophyceae</taxon>
        <taxon>CS clade</taxon>
        <taxon>Chlamydomonadales</taxon>
        <taxon>Volvocaceae</taxon>
        <taxon>Volvox</taxon>
    </lineage>
</organism>
<sequence>MVYGVRPAFGSSVGKTFGSPFSGYRGDYMVYPDEPWKLSLRKYPYPTTAQSPLRRSRSASPRPRNADHQDVTKRRALDEIMAKIDSTQEDLHALARKVALWSREAATLSEGLKEQALLLDLSRQADRLAASEAQNRELQKQERVYRLSMENSDLRRELRQLIRICKLLLDRRTMVNDLWVREAADPFERYSPIPPRKAWHAEEGYDTDRHRSRRVQVEISDNASPTAQAAPSHPLSRPARLRPVSATTSSGGSRRQLSYCGSNEEAGIAAGLEGLTDGNAAYVVAADRAQADAEADLNCLSAPRRARGIAAAPGFPDRSTARVHFAGTGHYGKDVAMHAALYKQELDRERRHFKNQVDTAIEEVGGAFKELTLSHKHRSGSGGDACAATPRGDSIRPMPAFGGFVPQEEEVEPTPAMLEAWRRQQRSQQRKDKERRTEVEKVEEELAAAERELAEAVAEEA</sequence>
<feature type="compositionally biased region" description="Basic and acidic residues" evidence="2">
    <location>
        <begin position="64"/>
        <end position="73"/>
    </location>
</feature>
<protein>
    <submittedName>
        <fullName evidence="3">Uncharacterized protein</fullName>
    </submittedName>
</protein>
<feature type="compositionally biased region" description="Basic and acidic residues" evidence="2">
    <location>
        <begin position="429"/>
        <end position="440"/>
    </location>
</feature>
<feature type="region of interest" description="Disordered" evidence="2">
    <location>
        <begin position="47"/>
        <end position="73"/>
    </location>
</feature>
<name>A0ABQ5SHB9_9CHLO</name>
<feature type="region of interest" description="Disordered" evidence="2">
    <location>
        <begin position="219"/>
        <end position="258"/>
    </location>
</feature>
<feature type="compositionally biased region" description="Polar residues" evidence="2">
    <location>
        <begin position="219"/>
        <end position="229"/>
    </location>
</feature>
<keyword evidence="4" id="KW-1185">Reference proteome</keyword>
<dbReference type="EMBL" id="BSDZ01000086">
    <property type="protein sequence ID" value="GLI69345.1"/>
    <property type="molecule type" value="Genomic_DNA"/>
</dbReference>
<proteinExistence type="predicted"/>
<dbReference type="Proteomes" id="UP001165090">
    <property type="component" value="Unassembled WGS sequence"/>
</dbReference>